<dbReference type="GO" id="GO:0030600">
    <property type="term" value="F:feruloyl esterase activity"/>
    <property type="evidence" value="ECO:0007669"/>
    <property type="project" value="InterPro"/>
</dbReference>
<dbReference type="Gene3D" id="3.40.50.1820">
    <property type="entry name" value="alpha/beta hydrolase"/>
    <property type="match status" value="1"/>
</dbReference>
<dbReference type="InterPro" id="IPR029058">
    <property type="entry name" value="AB_hydrolase_fold"/>
</dbReference>
<dbReference type="ESTHER" id="paule-a0a4r3hua7">
    <property type="family name" value="Esterase_phb"/>
</dbReference>
<evidence type="ECO:0000256" key="2">
    <source>
        <dbReference type="ARBA" id="ARBA00022525"/>
    </source>
</evidence>
<keyword evidence="5" id="KW-0378">Hydrolase</keyword>
<dbReference type="EMBL" id="SLZQ01000010">
    <property type="protein sequence ID" value="TCS35585.1"/>
    <property type="molecule type" value="Genomic_DNA"/>
</dbReference>
<evidence type="ECO:0000256" key="4">
    <source>
        <dbReference type="ARBA" id="ARBA00022729"/>
    </source>
</evidence>
<evidence type="ECO:0000256" key="5">
    <source>
        <dbReference type="ARBA" id="ARBA00022801"/>
    </source>
</evidence>
<dbReference type="GO" id="GO:0045493">
    <property type="term" value="P:xylan catabolic process"/>
    <property type="evidence" value="ECO:0007669"/>
    <property type="project" value="UniProtKB-KW"/>
</dbReference>
<reference evidence="9 10" key="1">
    <citation type="submission" date="2019-03" db="EMBL/GenBank/DDBJ databases">
        <title>Genomic Encyclopedia of Type Strains, Phase IV (KMG-IV): sequencing the most valuable type-strain genomes for metagenomic binning, comparative biology and taxonomic classification.</title>
        <authorList>
            <person name="Goeker M."/>
        </authorList>
    </citation>
    <scope>NUCLEOTIDE SEQUENCE [LARGE SCALE GENOMIC DNA]</scope>
    <source>
        <strain evidence="9 10">DSM 7445</strain>
    </source>
</reference>
<keyword evidence="3" id="KW-0858">Xylan degradation</keyword>
<comment type="subcellular location">
    <subcellularLocation>
        <location evidence="1">Secreted</location>
    </subcellularLocation>
</comment>
<feature type="signal peptide" evidence="8">
    <location>
        <begin position="1"/>
        <end position="28"/>
    </location>
</feature>
<dbReference type="InterPro" id="IPR010126">
    <property type="entry name" value="Esterase_phb"/>
</dbReference>
<sequence length="342" mass="37094">MKRTAVRDFFAYALLACSLATLPVAASAQDGPIRQRLKERWMQRHQQASASESSQPDGAIVRPGDYRYTIEHDGLTRQYLVHVPAGYTPATSMPLLVALHGGGGSMDFQADDHRYGLITKSEQEGFIVVFPNGYSRMKSGKLATWNAGKCCGAARDNQVDDVGFIRQVVARVSQQVHVDRKRIYATGMSNGGMMAYRLACEMPDVFRAIAAVAGTDNTVSCNPKTPVSILHIHAKNDTHVLFDGGAGPGVPNEQAVTDFTSVGDTVSKWAKLNGCSAPPKRVLETAGAYCEVYASCRSRTEVELCVTQTGGHSWPGASQTRGEPASQAISANDVMWEFFSRR</sequence>
<evidence type="ECO:0000256" key="7">
    <source>
        <dbReference type="ARBA" id="ARBA00023326"/>
    </source>
</evidence>
<keyword evidence="10" id="KW-1185">Reference proteome</keyword>
<accession>A0A4R3HUA7</accession>
<dbReference type="Pfam" id="PF10503">
    <property type="entry name" value="Esterase_PHB"/>
    <property type="match status" value="1"/>
</dbReference>
<evidence type="ECO:0000313" key="10">
    <source>
        <dbReference type="Proteomes" id="UP000295382"/>
    </source>
</evidence>
<gene>
    <name evidence="9" type="ORF">EDC30_11053</name>
</gene>
<evidence type="ECO:0000256" key="1">
    <source>
        <dbReference type="ARBA" id="ARBA00004613"/>
    </source>
</evidence>
<keyword evidence="6" id="KW-0119">Carbohydrate metabolism</keyword>
<protein>
    <submittedName>
        <fullName evidence="9">Polyhydroxybutyrate depolymerase</fullName>
    </submittedName>
</protein>
<keyword evidence="2" id="KW-0964">Secreted</keyword>
<feature type="chain" id="PRO_5020803846" evidence="8">
    <location>
        <begin position="29"/>
        <end position="342"/>
    </location>
</feature>
<dbReference type="PANTHER" id="PTHR38050:SF2">
    <property type="entry name" value="FERULOYL ESTERASE C-RELATED"/>
    <property type="match status" value="1"/>
</dbReference>
<proteinExistence type="predicted"/>
<dbReference type="PANTHER" id="PTHR38050">
    <property type="match status" value="1"/>
</dbReference>
<dbReference type="RefSeq" id="WP_207907290.1">
    <property type="nucleotide sequence ID" value="NZ_SLZQ01000010.1"/>
</dbReference>
<evidence type="ECO:0000256" key="3">
    <source>
        <dbReference type="ARBA" id="ARBA00022651"/>
    </source>
</evidence>
<evidence type="ECO:0000313" key="9">
    <source>
        <dbReference type="EMBL" id="TCS35585.1"/>
    </source>
</evidence>
<keyword evidence="4 8" id="KW-0732">Signal</keyword>
<dbReference type="InterPro" id="IPR043595">
    <property type="entry name" value="FaeB/C/D"/>
</dbReference>
<dbReference type="SUPFAM" id="SSF53474">
    <property type="entry name" value="alpha/beta-Hydrolases"/>
    <property type="match status" value="1"/>
</dbReference>
<organism evidence="9 10">
    <name type="scientific">Paucimonas lemoignei</name>
    <name type="common">Pseudomonas lemoignei</name>
    <dbReference type="NCBI Taxonomy" id="29443"/>
    <lineage>
        <taxon>Bacteria</taxon>
        <taxon>Pseudomonadati</taxon>
        <taxon>Pseudomonadota</taxon>
        <taxon>Betaproteobacteria</taxon>
        <taxon>Burkholderiales</taxon>
        <taxon>Burkholderiaceae</taxon>
        <taxon>Paucimonas</taxon>
    </lineage>
</organism>
<dbReference type="GO" id="GO:0005576">
    <property type="term" value="C:extracellular region"/>
    <property type="evidence" value="ECO:0007669"/>
    <property type="project" value="UniProtKB-SubCell"/>
</dbReference>
<evidence type="ECO:0000256" key="8">
    <source>
        <dbReference type="SAM" id="SignalP"/>
    </source>
</evidence>
<dbReference type="Proteomes" id="UP000295382">
    <property type="component" value="Unassembled WGS sequence"/>
</dbReference>
<name>A0A4R3HUA7_PAULE</name>
<dbReference type="AlphaFoldDB" id="A0A4R3HUA7"/>
<evidence type="ECO:0000256" key="6">
    <source>
        <dbReference type="ARBA" id="ARBA00023277"/>
    </source>
</evidence>
<keyword evidence="7" id="KW-0624">Polysaccharide degradation</keyword>
<comment type="caution">
    <text evidence="9">The sequence shown here is derived from an EMBL/GenBank/DDBJ whole genome shotgun (WGS) entry which is preliminary data.</text>
</comment>